<feature type="transmembrane region" description="Helical" evidence="6">
    <location>
        <begin position="5"/>
        <end position="24"/>
    </location>
</feature>
<organism evidence="7">
    <name type="scientific">Hydrogenobacter sp</name>
    <dbReference type="NCBI Taxonomy" id="2152829"/>
    <lineage>
        <taxon>Bacteria</taxon>
        <taxon>Pseudomonadati</taxon>
        <taxon>Aquificota</taxon>
        <taxon>Aquificia</taxon>
        <taxon>Aquificales</taxon>
        <taxon>Aquificaceae</taxon>
        <taxon>Hydrogenobacter</taxon>
    </lineage>
</organism>
<evidence type="ECO:0000256" key="5">
    <source>
        <dbReference type="ARBA" id="ARBA00023136"/>
    </source>
</evidence>
<dbReference type="PANTHER" id="PTHR21716">
    <property type="entry name" value="TRANSMEMBRANE PROTEIN"/>
    <property type="match status" value="1"/>
</dbReference>
<keyword evidence="4 6" id="KW-1133">Transmembrane helix</keyword>
<dbReference type="AlphaFoldDB" id="A0A7C2ZMU5"/>
<keyword evidence="3 6" id="KW-0812">Transmembrane</keyword>
<dbReference type="InterPro" id="IPR002549">
    <property type="entry name" value="AI-2E-like"/>
</dbReference>
<comment type="subcellular location">
    <subcellularLocation>
        <location evidence="1">Membrane</location>
        <topology evidence="1">Multi-pass membrane protein</topology>
    </subcellularLocation>
</comment>
<evidence type="ECO:0000256" key="2">
    <source>
        <dbReference type="ARBA" id="ARBA00009773"/>
    </source>
</evidence>
<gene>
    <name evidence="7" type="ORF">ENO47_00860</name>
</gene>
<proteinExistence type="inferred from homology"/>
<reference evidence="7" key="1">
    <citation type="journal article" date="2020" name="mSystems">
        <title>Genome- and Community-Level Interaction Insights into Carbon Utilization and Element Cycling Functions of Hydrothermarchaeota in Hydrothermal Sediment.</title>
        <authorList>
            <person name="Zhou Z."/>
            <person name="Liu Y."/>
            <person name="Xu W."/>
            <person name="Pan J."/>
            <person name="Luo Z.H."/>
            <person name="Li M."/>
        </authorList>
    </citation>
    <scope>NUCLEOTIDE SEQUENCE [LARGE SCALE GENOMIC DNA]</scope>
    <source>
        <strain evidence="7">SpSt-132</strain>
    </source>
</reference>
<feature type="transmembrane region" description="Helical" evidence="6">
    <location>
        <begin position="130"/>
        <end position="156"/>
    </location>
</feature>
<feature type="transmembrane region" description="Helical" evidence="6">
    <location>
        <begin position="277"/>
        <end position="295"/>
    </location>
</feature>
<sequence length="338" mass="38051">MLIPFLKPILWAIIFSLVLYPIHLKLSRRIGNLSSALILTLIILLLVVIPFSLILALAVRQSIDLFQLAVNLTQNSSYLDIIKEIQNHPYVKRLFTEEEIKRFIAYIESEEFKNFLITGLRDLAQKGLNLAASLVPAVASFVFKTFVFLITLFFILKDGPRFMKFAQRFLPMHREDIEEVSITIYKTVLATVYGSIGVAIVQGILGFVGYKIAGIDYAILLAIATFISSFIPPFGAGFVWFPLAVYIFATKGLYNGAFMLLYGTFIISTIDNLLRPIIMKMGISIPYIVLFFSIIGGLLTFGFVGIFLGPLIFTTLFTLALIYEKRILKENITQDRAS</sequence>
<evidence type="ECO:0000256" key="3">
    <source>
        <dbReference type="ARBA" id="ARBA00022692"/>
    </source>
</evidence>
<dbReference type="GO" id="GO:0016020">
    <property type="term" value="C:membrane"/>
    <property type="evidence" value="ECO:0007669"/>
    <property type="project" value="UniProtKB-SubCell"/>
</dbReference>
<keyword evidence="5 6" id="KW-0472">Membrane</keyword>
<comment type="similarity">
    <text evidence="2">Belongs to the autoinducer-2 exporter (AI-2E) (TC 2.A.86) family.</text>
</comment>
<evidence type="ECO:0000313" key="7">
    <source>
        <dbReference type="EMBL" id="HEW45213.1"/>
    </source>
</evidence>
<accession>A0A7C2ZMU5</accession>
<evidence type="ECO:0000256" key="6">
    <source>
        <dbReference type="SAM" id="Phobius"/>
    </source>
</evidence>
<protein>
    <submittedName>
        <fullName evidence="7">AI-2E family transporter</fullName>
    </submittedName>
</protein>
<feature type="transmembrane region" description="Helical" evidence="6">
    <location>
        <begin position="188"/>
        <end position="210"/>
    </location>
</feature>
<feature type="transmembrane region" description="Helical" evidence="6">
    <location>
        <begin position="217"/>
        <end position="241"/>
    </location>
</feature>
<comment type="caution">
    <text evidence="7">The sequence shown here is derived from an EMBL/GenBank/DDBJ whole genome shotgun (WGS) entry which is preliminary data.</text>
</comment>
<evidence type="ECO:0000256" key="1">
    <source>
        <dbReference type="ARBA" id="ARBA00004141"/>
    </source>
</evidence>
<feature type="transmembrane region" description="Helical" evidence="6">
    <location>
        <begin position="301"/>
        <end position="323"/>
    </location>
</feature>
<feature type="transmembrane region" description="Helical" evidence="6">
    <location>
        <begin position="36"/>
        <end position="59"/>
    </location>
</feature>
<feature type="transmembrane region" description="Helical" evidence="6">
    <location>
        <begin position="253"/>
        <end position="270"/>
    </location>
</feature>
<name>A0A7C2ZMU5_9AQUI</name>
<dbReference type="Pfam" id="PF01594">
    <property type="entry name" value="AI-2E_transport"/>
    <property type="match status" value="1"/>
</dbReference>
<dbReference type="PANTHER" id="PTHR21716:SF4">
    <property type="entry name" value="TRANSMEMBRANE PROTEIN 245"/>
    <property type="match status" value="1"/>
</dbReference>
<evidence type="ECO:0000256" key="4">
    <source>
        <dbReference type="ARBA" id="ARBA00022989"/>
    </source>
</evidence>
<dbReference type="EMBL" id="DSFP01000020">
    <property type="protein sequence ID" value="HEW45213.1"/>
    <property type="molecule type" value="Genomic_DNA"/>
</dbReference>